<protein>
    <submittedName>
        <fullName evidence="1">Uncharacterized protein</fullName>
    </submittedName>
</protein>
<dbReference type="Proteomes" id="UP000828941">
    <property type="component" value="Chromosome 14"/>
</dbReference>
<evidence type="ECO:0000313" key="2">
    <source>
        <dbReference type="Proteomes" id="UP000828941"/>
    </source>
</evidence>
<accession>A0ACB9KJI6</accession>
<gene>
    <name evidence="1" type="ORF">L6164_037183</name>
</gene>
<organism evidence="1 2">
    <name type="scientific">Bauhinia variegata</name>
    <name type="common">Purple orchid tree</name>
    <name type="synonym">Phanera variegata</name>
    <dbReference type="NCBI Taxonomy" id="167791"/>
    <lineage>
        <taxon>Eukaryota</taxon>
        <taxon>Viridiplantae</taxon>
        <taxon>Streptophyta</taxon>
        <taxon>Embryophyta</taxon>
        <taxon>Tracheophyta</taxon>
        <taxon>Spermatophyta</taxon>
        <taxon>Magnoliopsida</taxon>
        <taxon>eudicotyledons</taxon>
        <taxon>Gunneridae</taxon>
        <taxon>Pentapetalae</taxon>
        <taxon>rosids</taxon>
        <taxon>fabids</taxon>
        <taxon>Fabales</taxon>
        <taxon>Fabaceae</taxon>
        <taxon>Cercidoideae</taxon>
        <taxon>Cercideae</taxon>
        <taxon>Bauhiniinae</taxon>
        <taxon>Bauhinia</taxon>
    </lineage>
</organism>
<keyword evidence="2" id="KW-1185">Reference proteome</keyword>
<name>A0ACB9KJI6_BAUVA</name>
<dbReference type="EMBL" id="CM039439">
    <property type="protein sequence ID" value="KAI4297289.1"/>
    <property type="molecule type" value="Genomic_DNA"/>
</dbReference>
<evidence type="ECO:0000313" key="1">
    <source>
        <dbReference type="EMBL" id="KAI4297289.1"/>
    </source>
</evidence>
<proteinExistence type="predicted"/>
<comment type="caution">
    <text evidence="1">The sequence shown here is derived from an EMBL/GenBank/DDBJ whole genome shotgun (WGS) entry which is preliminary data.</text>
</comment>
<sequence>MADYVVSSALETFTVLLAWHPEMSYGPLGHQFLKIKAEFENLLPLLSHADARDQSSFDISDVLERIREAAYKAVDVVETFSLKLNATRLSAIEPALGLISSRATIREIKEITAEISEMATSLQRLGVRALNEEDHICKRQPKVRETYFNFEAYQLVGMDSHANHLSNLLLEGDSHGCIISIVGSGGVGKTTLAKSVYHNNRIRDHSECYAWVDSSQQLHYALESILIQLTSFTTGLSSTAEWMLEEMATKILQVLCTKSCLVVLDDLWDPFTIKYLQEQLISDVANSKIIVTTRYGDIAKRIQSSYLYELQMSRLRKKLGTIS</sequence>
<reference evidence="1 2" key="1">
    <citation type="journal article" date="2022" name="DNA Res.">
        <title>Chromosomal-level genome assembly of the orchid tree Bauhinia variegata (Leguminosae; Cercidoideae) supports the allotetraploid origin hypothesis of Bauhinia.</title>
        <authorList>
            <person name="Zhong Y."/>
            <person name="Chen Y."/>
            <person name="Zheng D."/>
            <person name="Pang J."/>
            <person name="Liu Y."/>
            <person name="Luo S."/>
            <person name="Meng S."/>
            <person name="Qian L."/>
            <person name="Wei D."/>
            <person name="Dai S."/>
            <person name="Zhou R."/>
        </authorList>
    </citation>
    <scope>NUCLEOTIDE SEQUENCE [LARGE SCALE GENOMIC DNA]</scope>
    <source>
        <strain evidence="1">BV-YZ2020</strain>
    </source>
</reference>